<dbReference type="OrthoDB" id="2414532at2"/>
<evidence type="ECO:0000313" key="2">
    <source>
        <dbReference type="EMBL" id="RIM96643.1"/>
    </source>
</evidence>
<dbReference type="EMBL" id="QXUF01000159">
    <property type="protein sequence ID" value="RIM96643.1"/>
    <property type="molecule type" value="Genomic_DNA"/>
</dbReference>
<feature type="region of interest" description="Disordered" evidence="1">
    <location>
        <begin position="146"/>
        <end position="209"/>
    </location>
</feature>
<keyword evidence="3" id="KW-1185">Reference proteome</keyword>
<protein>
    <recommendedName>
        <fullName evidence="4">Lipoprotein</fullName>
    </recommendedName>
</protein>
<accession>A0A418IBW9</accession>
<dbReference type="RefSeq" id="WP_119586285.1">
    <property type="nucleotide sequence ID" value="NZ_JAWVBH010000001.1"/>
</dbReference>
<feature type="compositionally biased region" description="Basic and acidic residues" evidence="1">
    <location>
        <begin position="167"/>
        <end position="187"/>
    </location>
</feature>
<organism evidence="2 3">
    <name type="scientific">Staphylococcus shinii</name>
    <dbReference type="NCBI Taxonomy" id="2912228"/>
    <lineage>
        <taxon>Bacteria</taxon>
        <taxon>Bacillati</taxon>
        <taxon>Bacillota</taxon>
        <taxon>Bacilli</taxon>
        <taxon>Bacillales</taxon>
        <taxon>Staphylococcaceae</taxon>
        <taxon>Staphylococcus</taxon>
    </lineage>
</organism>
<dbReference type="PROSITE" id="PS51257">
    <property type="entry name" value="PROKAR_LIPOPROTEIN"/>
    <property type="match status" value="1"/>
</dbReference>
<feature type="compositionally biased region" description="Basic and acidic residues" evidence="1">
    <location>
        <begin position="20"/>
        <end position="75"/>
    </location>
</feature>
<feature type="region of interest" description="Disordered" evidence="1">
    <location>
        <begin position="16"/>
        <end position="91"/>
    </location>
</feature>
<evidence type="ECO:0008006" key="4">
    <source>
        <dbReference type="Google" id="ProtNLM"/>
    </source>
</evidence>
<dbReference type="Proteomes" id="UP000286317">
    <property type="component" value="Unassembled WGS sequence"/>
</dbReference>
<reference evidence="2 3" key="1">
    <citation type="journal article" date="2016" name="Front. Microbiol.">
        <title>Comprehensive Phylogenetic Analysis of Bovine Non-aureus Staphylococci Species Based on Whole-Genome Sequencing.</title>
        <authorList>
            <person name="Naushad S."/>
            <person name="Barkema H.W."/>
            <person name="Luby C."/>
            <person name="Condas L.A."/>
            <person name="Nobrega D.B."/>
            <person name="Carson D.A."/>
            <person name="De Buck J."/>
        </authorList>
    </citation>
    <scope>NUCLEOTIDE SEQUENCE [LARGE SCALE GENOMIC DNA]</scope>
    <source>
        <strain evidence="2 3">SNUC 4554</strain>
    </source>
</reference>
<proteinExistence type="predicted"/>
<sequence>MKKYLGLLLASTLVLGACGNKEENKSEDKKEVKAPEKNKKKEDKKSNKQNKSKDTSNQEVATHDENTEQQTKEETTQSQENGKVDVSNITDRSILESVIYGNYTEMEKINAYNSAVANGVIPQGNVMEGPASAAYESSLKVESGEVESVYEKNSNDTNDYLDEDTAEQQREDATGGPRSFREIKEQTGKGASDFTEAEKEEANAYAREH</sequence>
<evidence type="ECO:0000256" key="1">
    <source>
        <dbReference type="SAM" id="MobiDB-lite"/>
    </source>
</evidence>
<gene>
    <name evidence="2" type="ORF">BU112_13685</name>
</gene>
<name>A0A418IBW9_9STAP</name>
<dbReference type="AlphaFoldDB" id="A0A418IBW9"/>
<feature type="compositionally biased region" description="Basic and acidic residues" evidence="1">
    <location>
        <begin position="196"/>
        <end position="209"/>
    </location>
</feature>
<evidence type="ECO:0000313" key="3">
    <source>
        <dbReference type="Proteomes" id="UP000286317"/>
    </source>
</evidence>
<comment type="caution">
    <text evidence="2">The sequence shown here is derived from an EMBL/GenBank/DDBJ whole genome shotgun (WGS) entry which is preliminary data.</text>
</comment>